<dbReference type="PANTHER" id="PTHR37691">
    <property type="entry name" value="BLR3518 PROTEIN"/>
    <property type="match status" value="1"/>
</dbReference>
<protein>
    <submittedName>
        <fullName evidence="2">DsrE family protein</fullName>
    </submittedName>
</protein>
<dbReference type="Proteomes" id="UP000624279">
    <property type="component" value="Unassembled WGS sequence"/>
</dbReference>
<dbReference type="PANTHER" id="PTHR37691:SF1">
    <property type="entry name" value="BLR3518 PROTEIN"/>
    <property type="match status" value="1"/>
</dbReference>
<evidence type="ECO:0000313" key="2">
    <source>
        <dbReference type="EMBL" id="MBC3872930.1"/>
    </source>
</evidence>
<accession>A0ABR6Y8J3</accession>
<dbReference type="InterPro" id="IPR027396">
    <property type="entry name" value="DsrEFH-like"/>
</dbReference>
<dbReference type="InterPro" id="IPR003787">
    <property type="entry name" value="Sulphur_relay_DsrE/F-like"/>
</dbReference>
<comment type="caution">
    <text evidence="2">The sequence shown here is derived from an EMBL/GenBank/DDBJ whole genome shotgun (WGS) entry which is preliminary data.</text>
</comment>
<dbReference type="Pfam" id="PF02635">
    <property type="entry name" value="DsrE"/>
    <property type="match status" value="1"/>
</dbReference>
<proteinExistence type="predicted"/>
<evidence type="ECO:0000256" key="1">
    <source>
        <dbReference type="SAM" id="SignalP"/>
    </source>
</evidence>
<feature type="chain" id="PRO_5045714574" evidence="1">
    <location>
        <begin position="26"/>
        <end position="144"/>
    </location>
</feature>
<dbReference type="Gene3D" id="3.40.1260.10">
    <property type="entry name" value="DsrEFH-like"/>
    <property type="match status" value="1"/>
</dbReference>
<name>A0ABR6Y8J3_9BURK</name>
<sequence>MKIYLKCINVALLFAVSFFMMSGFAAEREEKVIYHISDSANAAAGLRNARNHLEQSPKAKIVFVTHGAGIDFLLLGASDKNGNPYDVLVQELAARKVEFRVCNNTLIGRKIDKSHVLSEASIVPSGVAEVARLQIHEGYAYLKP</sequence>
<organism evidence="2 3">
    <name type="scientific">Undibacterium flavidum</name>
    <dbReference type="NCBI Taxonomy" id="2762297"/>
    <lineage>
        <taxon>Bacteria</taxon>
        <taxon>Pseudomonadati</taxon>
        <taxon>Pseudomonadota</taxon>
        <taxon>Betaproteobacteria</taxon>
        <taxon>Burkholderiales</taxon>
        <taxon>Oxalobacteraceae</taxon>
        <taxon>Undibacterium</taxon>
    </lineage>
</organism>
<keyword evidence="1" id="KW-0732">Signal</keyword>
<feature type="signal peptide" evidence="1">
    <location>
        <begin position="1"/>
        <end position="25"/>
    </location>
</feature>
<dbReference type="EMBL" id="JACOGA010000003">
    <property type="protein sequence ID" value="MBC3872930.1"/>
    <property type="molecule type" value="Genomic_DNA"/>
</dbReference>
<evidence type="ECO:0000313" key="3">
    <source>
        <dbReference type="Proteomes" id="UP000624279"/>
    </source>
</evidence>
<dbReference type="RefSeq" id="WP_186940960.1">
    <property type="nucleotide sequence ID" value="NZ_JACOGA010000003.1"/>
</dbReference>
<dbReference type="SUPFAM" id="SSF75169">
    <property type="entry name" value="DsrEFH-like"/>
    <property type="match status" value="1"/>
</dbReference>
<reference evidence="2 3" key="1">
    <citation type="submission" date="2020-08" db="EMBL/GenBank/DDBJ databases">
        <title>Novel species isolated from subtropical streams in China.</title>
        <authorList>
            <person name="Lu H."/>
        </authorList>
    </citation>
    <scope>NUCLEOTIDE SEQUENCE [LARGE SCALE GENOMIC DNA]</scope>
    <source>
        <strain evidence="2 3">LX15W</strain>
    </source>
</reference>
<gene>
    <name evidence="2" type="ORF">H8K55_04955</name>
</gene>
<keyword evidence="3" id="KW-1185">Reference proteome</keyword>